<dbReference type="EMBL" id="VSRR010004056">
    <property type="protein sequence ID" value="MPC38398.1"/>
    <property type="molecule type" value="Genomic_DNA"/>
</dbReference>
<gene>
    <name evidence="1" type="ORF">E2C01_031903</name>
</gene>
<evidence type="ECO:0000313" key="2">
    <source>
        <dbReference type="Proteomes" id="UP000324222"/>
    </source>
</evidence>
<dbReference type="Proteomes" id="UP000324222">
    <property type="component" value="Unassembled WGS sequence"/>
</dbReference>
<dbReference type="AlphaFoldDB" id="A0A5B7EZF7"/>
<keyword evidence="2" id="KW-1185">Reference proteome</keyword>
<sequence length="66" mass="7433">MAPQGKVTRLIFCRSQWLVVRSDRHQWRPRDAAPRKCSSATEANPLNCPKSREVVIAGAKENSDGR</sequence>
<protein>
    <submittedName>
        <fullName evidence="1">Uncharacterized protein</fullName>
    </submittedName>
</protein>
<evidence type="ECO:0000313" key="1">
    <source>
        <dbReference type="EMBL" id="MPC38398.1"/>
    </source>
</evidence>
<reference evidence="1 2" key="1">
    <citation type="submission" date="2019-05" db="EMBL/GenBank/DDBJ databases">
        <title>Another draft genome of Portunus trituberculatus and its Hox gene families provides insights of decapod evolution.</title>
        <authorList>
            <person name="Jeong J.-H."/>
            <person name="Song I."/>
            <person name="Kim S."/>
            <person name="Choi T."/>
            <person name="Kim D."/>
            <person name="Ryu S."/>
            <person name="Kim W."/>
        </authorList>
    </citation>
    <scope>NUCLEOTIDE SEQUENCE [LARGE SCALE GENOMIC DNA]</scope>
    <source>
        <tissue evidence="1">Muscle</tissue>
    </source>
</reference>
<name>A0A5B7EZF7_PORTR</name>
<comment type="caution">
    <text evidence="1">The sequence shown here is derived from an EMBL/GenBank/DDBJ whole genome shotgun (WGS) entry which is preliminary data.</text>
</comment>
<proteinExistence type="predicted"/>
<accession>A0A5B7EZF7</accession>
<organism evidence="1 2">
    <name type="scientific">Portunus trituberculatus</name>
    <name type="common">Swimming crab</name>
    <name type="synonym">Neptunus trituberculatus</name>
    <dbReference type="NCBI Taxonomy" id="210409"/>
    <lineage>
        <taxon>Eukaryota</taxon>
        <taxon>Metazoa</taxon>
        <taxon>Ecdysozoa</taxon>
        <taxon>Arthropoda</taxon>
        <taxon>Crustacea</taxon>
        <taxon>Multicrustacea</taxon>
        <taxon>Malacostraca</taxon>
        <taxon>Eumalacostraca</taxon>
        <taxon>Eucarida</taxon>
        <taxon>Decapoda</taxon>
        <taxon>Pleocyemata</taxon>
        <taxon>Brachyura</taxon>
        <taxon>Eubrachyura</taxon>
        <taxon>Portunoidea</taxon>
        <taxon>Portunidae</taxon>
        <taxon>Portuninae</taxon>
        <taxon>Portunus</taxon>
    </lineage>
</organism>